<feature type="transmembrane region" description="Helical" evidence="1">
    <location>
        <begin position="44"/>
        <end position="65"/>
    </location>
</feature>
<evidence type="ECO:0000256" key="1">
    <source>
        <dbReference type="SAM" id="Phobius"/>
    </source>
</evidence>
<dbReference type="EMBL" id="KV417585">
    <property type="protein sequence ID" value="KZP17227.1"/>
    <property type="molecule type" value="Genomic_DNA"/>
</dbReference>
<keyword evidence="1" id="KW-1133">Transmembrane helix</keyword>
<accession>A0A166FW52</accession>
<evidence type="ECO:0000313" key="3">
    <source>
        <dbReference type="Proteomes" id="UP000076532"/>
    </source>
</evidence>
<keyword evidence="1" id="KW-0472">Membrane</keyword>
<name>A0A166FW52_9AGAM</name>
<evidence type="ECO:0000313" key="2">
    <source>
        <dbReference type="EMBL" id="KZP17227.1"/>
    </source>
</evidence>
<protein>
    <submittedName>
        <fullName evidence="2">Uncharacterized protein</fullName>
    </submittedName>
</protein>
<reference evidence="2 3" key="1">
    <citation type="journal article" date="2016" name="Mol. Biol. Evol.">
        <title>Comparative Genomics of Early-Diverging Mushroom-Forming Fungi Provides Insights into the Origins of Lignocellulose Decay Capabilities.</title>
        <authorList>
            <person name="Nagy L.G."/>
            <person name="Riley R."/>
            <person name="Tritt A."/>
            <person name="Adam C."/>
            <person name="Daum C."/>
            <person name="Floudas D."/>
            <person name="Sun H."/>
            <person name="Yadav J.S."/>
            <person name="Pangilinan J."/>
            <person name="Larsson K.H."/>
            <person name="Matsuura K."/>
            <person name="Barry K."/>
            <person name="Labutti K."/>
            <person name="Kuo R."/>
            <person name="Ohm R.A."/>
            <person name="Bhattacharya S.S."/>
            <person name="Shirouzu T."/>
            <person name="Yoshinaga Y."/>
            <person name="Martin F.M."/>
            <person name="Grigoriev I.V."/>
            <person name="Hibbett D.S."/>
        </authorList>
    </citation>
    <scope>NUCLEOTIDE SEQUENCE [LARGE SCALE GENOMIC DNA]</scope>
    <source>
        <strain evidence="2 3">CBS 109695</strain>
    </source>
</reference>
<proteinExistence type="predicted"/>
<keyword evidence="3" id="KW-1185">Reference proteome</keyword>
<gene>
    <name evidence="2" type="ORF">FIBSPDRAFT_34945</name>
</gene>
<keyword evidence="1" id="KW-0812">Transmembrane</keyword>
<feature type="transmembrane region" description="Helical" evidence="1">
    <location>
        <begin position="13"/>
        <end position="32"/>
    </location>
</feature>
<dbReference type="AlphaFoldDB" id="A0A166FW52"/>
<organism evidence="2 3">
    <name type="scientific">Athelia psychrophila</name>
    <dbReference type="NCBI Taxonomy" id="1759441"/>
    <lineage>
        <taxon>Eukaryota</taxon>
        <taxon>Fungi</taxon>
        <taxon>Dikarya</taxon>
        <taxon>Basidiomycota</taxon>
        <taxon>Agaricomycotina</taxon>
        <taxon>Agaricomycetes</taxon>
        <taxon>Agaricomycetidae</taxon>
        <taxon>Atheliales</taxon>
        <taxon>Atheliaceae</taxon>
        <taxon>Athelia</taxon>
    </lineage>
</organism>
<dbReference type="Proteomes" id="UP000076532">
    <property type="component" value="Unassembled WGS sequence"/>
</dbReference>
<feature type="transmembrane region" description="Helical" evidence="1">
    <location>
        <begin position="71"/>
        <end position="90"/>
    </location>
</feature>
<sequence length="94" mass="11066">MWSRLSRSLEPCLIPPALIVPWGHIVFVYHGVTKRSTHTYEYLFLPLLFASLPVCFAFPIVILHYLPLFSYFHPLPLPFIFFALSLTFIYRTYT</sequence>